<feature type="region of interest" description="Disordered" evidence="1">
    <location>
        <begin position="11"/>
        <end position="32"/>
    </location>
</feature>
<accession>A0A2P1JXN7</accession>
<dbReference type="EMBL" id="MG962366">
    <property type="protein sequence ID" value="AVO25082.1"/>
    <property type="molecule type" value="Genomic_DNA"/>
</dbReference>
<sequence>MTRPHFAFNVEITAGTTEGQLPEGPGDPLDRAERYGDRIKVQIEQLLARSTSLSEVSVRVDVWDEDE</sequence>
<evidence type="ECO:0000313" key="3">
    <source>
        <dbReference type="Proteomes" id="UP000241290"/>
    </source>
</evidence>
<proteinExistence type="predicted"/>
<organism evidence="2 3">
    <name type="scientific">Rhodococcus phage Finch</name>
    <dbReference type="NCBI Taxonomy" id="2094144"/>
    <lineage>
        <taxon>Viruses</taxon>
        <taxon>Duplodnaviria</taxon>
        <taxon>Heunggongvirae</taxon>
        <taxon>Uroviricota</taxon>
        <taxon>Caudoviricetes</taxon>
        <taxon>Finchvirus</taxon>
        <taxon>Finchvirus finch</taxon>
    </lineage>
</organism>
<gene>
    <name evidence="2" type="primary">153</name>
    <name evidence="2" type="ORF">SEA_FINCH_153</name>
</gene>
<dbReference type="KEGG" id="vg:64766406"/>
<evidence type="ECO:0000313" key="2">
    <source>
        <dbReference type="EMBL" id="AVO25082.1"/>
    </source>
</evidence>
<name>A0A2P1JXN7_9CAUD</name>
<dbReference type="Proteomes" id="UP000241290">
    <property type="component" value="Genome"/>
</dbReference>
<dbReference type="GeneID" id="64766406"/>
<protein>
    <submittedName>
        <fullName evidence="2">Uncharacterized protein</fullName>
    </submittedName>
</protein>
<evidence type="ECO:0000256" key="1">
    <source>
        <dbReference type="SAM" id="MobiDB-lite"/>
    </source>
</evidence>
<dbReference type="RefSeq" id="YP_010059175.1">
    <property type="nucleotide sequence ID" value="NC_054724.1"/>
</dbReference>
<reference evidence="3" key="1">
    <citation type="submission" date="2018-02" db="EMBL/GenBank/DDBJ databases">
        <authorList>
            <person name="Cohen D.B."/>
            <person name="Kent A.D."/>
        </authorList>
    </citation>
    <scope>NUCLEOTIDE SEQUENCE [LARGE SCALE GENOMIC DNA]</scope>
</reference>
<keyword evidence="3" id="KW-1185">Reference proteome</keyword>